<accession>A0A849CFK8</accession>
<dbReference type="InterPro" id="IPR009363">
    <property type="entry name" value="Phage_Mu_Gp16"/>
</dbReference>
<dbReference type="Pfam" id="PF06252">
    <property type="entry name" value="GemA"/>
    <property type="match status" value="1"/>
</dbReference>
<comment type="caution">
    <text evidence="1">The sequence shown here is derived from an EMBL/GenBank/DDBJ whole genome shotgun (WGS) entry which is preliminary data.</text>
</comment>
<dbReference type="RefSeq" id="WP_075270734.1">
    <property type="nucleotide sequence ID" value="NZ_CP015567.1"/>
</dbReference>
<organism evidence="1 2">
    <name type="scientific">Pasteurella multocida</name>
    <dbReference type="NCBI Taxonomy" id="747"/>
    <lineage>
        <taxon>Bacteria</taxon>
        <taxon>Pseudomonadati</taxon>
        <taxon>Pseudomonadota</taxon>
        <taxon>Gammaproteobacteria</taxon>
        <taxon>Pasteurellales</taxon>
        <taxon>Pasteurellaceae</taxon>
        <taxon>Pasteurella</taxon>
    </lineage>
</organism>
<protein>
    <submittedName>
        <fullName evidence="1">Regulatory protein GemA</fullName>
    </submittedName>
</protein>
<evidence type="ECO:0000313" key="2">
    <source>
        <dbReference type="Proteomes" id="UP000540079"/>
    </source>
</evidence>
<sequence length="166" mass="19076">MRYTREKLIQLIHIAKHKLAIDDITYKQMLSQLTGEESCSKLKVAQLTLVYTEMEKKGFKPTSKGKKSNNFYSPSTENATVRHDIAHKIRAVWIDMYKSGFIRDGSESALNQFVRNTANAVMKEKCSTLIFLNAGSLDYETGAIVLERLKQWRKREVNKLRKGTSE</sequence>
<name>A0A849CFK8_PASMD</name>
<reference evidence="1 2" key="1">
    <citation type="journal article" date="2018" name="Front. Microbiol.">
        <title>Genetic and Phylogenetic Characteristics of Pasteurella multocida Isolates From Different Host Species.</title>
        <authorList>
            <person name="Peng Z."/>
            <person name="Liang W."/>
            <person name="Wang F."/>
            <person name="Xu Z."/>
            <person name="Xie Z."/>
            <person name="Lian Z."/>
            <person name="Hua L."/>
            <person name="Zhou R."/>
            <person name="Chen H."/>
            <person name="Wu B."/>
        </authorList>
    </citation>
    <scope>NUCLEOTIDE SEQUENCE [LARGE SCALE GENOMIC DNA]</scope>
    <source>
        <strain evidence="1 2">HNA06</strain>
    </source>
</reference>
<gene>
    <name evidence="1" type="ORF">C2800_02880</name>
</gene>
<dbReference type="EMBL" id="PPVL01000002">
    <property type="protein sequence ID" value="NNI78381.1"/>
    <property type="molecule type" value="Genomic_DNA"/>
</dbReference>
<evidence type="ECO:0000313" key="1">
    <source>
        <dbReference type="EMBL" id="NNI78381.1"/>
    </source>
</evidence>
<dbReference type="Proteomes" id="UP000540079">
    <property type="component" value="Unassembled WGS sequence"/>
</dbReference>
<dbReference type="AlphaFoldDB" id="A0A849CFK8"/>
<proteinExistence type="predicted"/>